<comment type="similarity">
    <text evidence="2">Belongs to the phospholipase D family.</text>
</comment>
<dbReference type="PANTHER" id="PTHR43856:SF1">
    <property type="entry name" value="MITOCHONDRIAL CARDIOLIPIN HYDROLASE"/>
    <property type="match status" value="1"/>
</dbReference>
<dbReference type="InterPro" id="IPR001736">
    <property type="entry name" value="PLipase_D/transphosphatidylase"/>
</dbReference>
<keyword evidence="6" id="KW-0443">Lipid metabolism</keyword>
<keyword evidence="5" id="KW-0442">Lipid degradation</keyword>
<dbReference type="PROSITE" id="PS50035">
    <property type="entry name" value="PLD"/>
    <property type="match status" value="1"/>
</dbReference>
<evidence type="ECO:0000256" key="2">
    <source>
        <dbReference type="ARBA" id="ARBA00008664"/>
    </source>
</evidence>
<dbReference type="InterPro" id="IPR051406">
    <property type="entry name" value="PLD_domain"/>
</dbReference>
<dbReference type="EC" id="3.1.4.4" evidence="3"/>
<evidence type="ECO:0000313" key="8">
    <source>
        <dbReference type="EMBL" id="RWU08169.1"/>
    </source>
</evidence>
<dbReference type="EMBL" id="SAYW01000002">
    <property type="protein sequence ID" value="RWU08169.1"/>
    <property type="molecule type" value="Genomic_DNA"/>
</dbReference>
<comment type="caution">
    <text evidence="8">The sequence shown here is derived from an EMBL/GenBank/DDBJ whole genome shotgun (WGS) entry which is preliminary data.</text>
</comment>
<evidence type="ECO:0000256" key="6">
    <source>
        <dbReference type="ARBA" id="ARBA00023098"/>
    </source>
</evidence>
<dbReference type="GO" id="GO:0016891">
    <property type="term" value="F:RNA endonuclease activity producing 5'-phosphomonoesters, hydrolytic mechanism"/>
    <property type="evidence" value="ECO:0007669"/>
    <property type="project" value="TreeGrafter"/>
</dbReference>
<comment type="catalytic activity">
    <reaction evidence="1">
        <text>a 1,2-diacyl-sn-glycero-3-phosphocholine + H2O = a 1,2-diacyl-sn-glycero-3-phosphate + choline + H(+)</text>
        <dbReference type="Rhea" id="RHEA:14445"/>
        <dbReference type="ChEBI" id="CHEBI:15354"/>
        <dbReference type="ChEBI" id="CHEBI:15377"/>
        <dbReference type="ChEBI" id="CHEBI:15378"/>
        <dbReference type="ChEBI" id="CHEBI:57643"/>
        <dbReference type="ChEBI" id="CHEBI:58608"/>
        <dbReference type="EC" id="3.1.4.4"/>
    </reaction>
</comment>
<keyword evidence="4" id="KW-0378">Hydrolase</keyword>
<name>A0A3S3PUB4_9SPHI</name>
<evidence type="ECO:0000256" key="5">
    <source>
        <dbReference type="ARBA" id="ARBA00022963"/>
    </source>
</evidence>
<dbReference type="AlphaFoldDB" id="A0A3S3PUB4"/>
<dbReference type="GO" id="GO:0016042">
    <property type="term" value="P:lipid catabolic process"/>
    <property type="evidence" value="ECO:0007669"/>
    <property type="project" value="UniProtKB-KW"/>
</dbReference>
<protein>
    <recommendedName>
        <fullName evidence="3">phospholipase D</fullName>
        <ecNumber evidence="3">3.1.4.4</ecNumber>
    </recommendedName>
</protein>
<dbReference type="GO" id="GO:0004630">
    <property type="term" value="F:phospholipase D activity"/>
    <property type="evidence" value="ECO:0007669"/>
    <property type="project" value="UniProtKB-EC"/>
</dbReference>
<dbReference type="PANTHER" id="PTHR43856">
    <property type="entry name" value="CARDIOLIPIN HYDROLASE"/>
    <property type="match status" value="1"/>
</dbReference>
<reference evidence="8 9" key="1">
    <citation type="submission" date="2018-06" db="EMBL/GenBank/DDBJ databases">
        <title>Pedobacter endophyticus sp. nov., an endophytic bacterium isolated from a leaf of Triticum aestivum.</title>
        <authorList>
            <person name="Zhang L."/>
        </authorList>
    </citation>
    <scope>NUCLEOTIDE SEQUENCE [LARGE SCALE GENOMIC DNA]</scope>
    <source>
        <strain evidence="8 9">CM134L-2</strain>
    </source>
</reference>
<evidence type="ECO:0000256" key="4">
    <source>
        <dbReference type="ARBA" id="ARBA00022801"/>
    </source>
</evidence>
<organism evidence="8 9">
    <name type="scientific">Pedobacter chitinilyticus</name>
    <dbReference type="NCBI Taxonomy" id="2233776"/>
    <lineage>
        <taxon>Bacteria</taxon>
        <taxon>Pseudomonadati</taxon>
        <taxon>Bacteroidota</taxon>
        <taxon>Sphingobacteriia</taxon>
        <taxon>Sphingobacteriales</taxon>
        <taxon>Sphingobacteriaceae</taxon>
        <taxon>Pedobacter</taxon>
    </lineage>
</organism>
<dbReference type="InterPro" id="IPR025202">
    <property type="entry name" value="PLD-like_dom"/>
</dbReference>
<sequence length="311" mass="36754">MEIFFDQLEQTLIRELESARKSLQIVVGWLDFRRFEATFINLAKKGVDIKIVVGKNNDNDKWLKGTSLGSSKAVDIRFIKVPRGYGILHHKFCIIDSKTVITGSYNWTYTAASDSFENFVIIRDQERVVDRFSDEFDVVFHMTEDRLYHIQHLENCTAEKCKGKLVNILVYQDTSDKYGDVVGDIIEVCSEEPYEHYRQLDEVVIDPNLNRMAEEFVEFSRELYDQYQDEQLTKEDIDERIAYHMDRRFVKYSNTHVVNIAPGITLHGWGMIRQYPLLHKHDDPENYVKIYWKDRFVSDQILDEYEDTFSL</sequence>
<evidence type="ECO:0000259" key="7">
    <source>
        <dbReference type="PROSITE" id="PS50035"/>
    </source>
</evidence>
<evidence type="ECO:0000256" key="1">
    <source>
        <dbReference type="ARBA" id="ARBA00000798"/>
    </source>
</evidence>
<gene>
    <name evidence="8" type="ORF">DPV69_07245</name>
</gene>
<dbReference type="RefSeq" id="WP_113646693.1">
    <property type="nucleotide sequence ID" value="NZ_QMHN01000002.1"/>
</dbReference>
<dbReference type="SUPFAM" id="SSF56024">
    <property type="entry name" value="Phospholipase D/nuclease"/>
    <property type="match status" value="1"/>
</dbReference>
<dbReference type="GO" id="GO:0006793">
    <property type="term" value="P:phosphorus metabolic process"/>
    <property type="evidence" value="ECO:0007669"/>
    <property type="project" value="UniProtKB-ARBA"/>
</dbReference>
<dbReference type="OrthoDB" id="9762009at2"/>
<keyword evidence="9" id="KW-1185">Reference proteome</keyword>
<dbReference type="Pfam" id="PF13091">
    <property type="entry name" value="PLDc_2"/>
    <property type="match status" value="1"/>
</dbReference>
<dbReference type="Gene3D" id="3.30.870.10">
    <property type="entry name" value="Endonuclease Chain A"/>
    <property type="match status" value="1"/>
</dbReference>
<dbReference type="SMART" id="SM00155">
    <property type="entry name" value="PLDc"/>
    <property type="match status" value="1"/>
</dbReference>
<feature type="domain" description="PLD phosphodiesterase" evidence="7">
    <location>
        <begin position="84"/>
        <end position="111"/>
    </location>
</feature>
<dbReference type="Proteomes" id="UP000284120">
    <property type="component" value="Unassembled WGS sequence"/>
</dbReference>
<evidence type="ECO:0000256" key="3">
    <source>
        <dbReference type="ARBA" id="ARBA00012027"/>
    </source>
</evidence>
<accession>A0A3S3PUB4</accession>
<proteinExistence type="inferred from homology"/>
<evidence type="ECO:0000313" key="9">
    <source>
        <dbReference type="Proteomes" id="UP000284120"/>
    </source>
</evidence>